<sequence length="247" mass="26874">MVRGRTALYREDTTVGNGLADHRFHHRAVGAEYSSFGSELGNLAGNVFHDELLGTGNTCITGRIGSILFHETQANLLSFCFHEVAASAEHLIGHVAGERVVNQSGCTHVLCLLSNLCSACKVIGLQNHITLGSDHIGIFARNAEDEKDIGANFANTIDCSCCTRNSLHHDNRLHLRIRSHSHHVADGSFLLLHETIGIGGDDNLVSIDFFHVLCCTELFLTLTDGTSHDTNLILGRSSFLCTCCKHK</sequence>
<organism evidence="1">
    <name type="scientific">bioreactor metagenome</name>
    <dbReference type="NCBI Taxonomy" id="1076179"/>
    <lineage>
        <taxon>unclassified sequences</taxon>
        <taxon>metagenomes</taxon>
        <taxon>ecological metagenomes</taxon>
    </lineage>
</organism>
<dbReference type="AlphaFoldDB" id="A0A644YR18"/>
<evidence type="ECO:0000313" key="1">
    <source>
        <dbReference type="EMBL" id="MPM30749.1"/>
    </source>
</evidence>
<accession>A0A644YR18</accession>
<comment type="caution">
    <text evidence="1">The sequence shown here is derived from an EMBL/GenBank/DDBJ whole genome shotgun (WGS) entry which is preliminary data.</text>
</comment>
<name>A0A644YR18_9ZZZZ</name>
<proteinExistence type="predicted"/>
<reference evidence="1" key="1">
    <citation type="submission" date="2019-08" db="EMBL/GenBank/DDBJ databases">
        <authorList>
            <person name="Kucharzyk K."/>
            <person name="Murdoch R.W."/>
            <person name="Higgins S."/>
            <person name="Loffler F."/>
        </authorList>
    </citation>
    <scope>NUCLEOTIDE SEQUENCE</scope>
</reference>
<gene>
    <name evidence="1" type="ORF">SDC9_77299</name>
</gene>
<dbReference type="EMBL" id="VSSQ01005878">
    <property type="protein sequence ID" value="MPM30749.1"/>
    <property type="molecule type" value="Genomic_DNA"/>
</dbReference>
<protein>
    <recommendedName>
        <fullName evidence="2">NAD-specific glutamate dehydrogenase</fullName>
    </recommendedName>
</protein>
<evidence type="ECO:0008006" key="2">
    <source>
        <dbReference type="Google" id="ProtNLM"/>
    </source>
</evidence>